<dbReference type="GO" id="GO:0005886">
    <property type="term" value="C:plasma membrane"/>
    <property type="evidence" value="ECO:0007669"/>
    <property type="project" value="UniProtKB-SubCell"/>
</dbReference>
<organism evidence="8 9">
    <name type="scientific">Draconibacterium aestuarii</name>
    <dbReference type="NCBI Taxonomy" id="2998507"/>
    <lineage>
        <taxon>Bacteria</taxon>
        <taxon>Pseudomonadati</taxon>
        <taxon>Bacteroidota</taxon>
        <taxon>Bacteroidia</taxon>
        <taxon>Marinilabiliales</taxon>
        <taxon>Prolixibacteraceae</taxon>
        <taxon>Draconibacterium</taxon>
    </lineage>
</organism>
<dbReference type="PANTHER" id="PTHR42920:SF24">
    <property type="entry name" value="AROMATIC AMINO ACID EXPORTER YDDG"/>
    <property type="match status" value="1"/>
</dbReference>
<feature type="domain" description="EamA" evidence="7">
    <location>
        <begin position="156"/>
        <end position="286"/>
    </location>
</feature>
<feature type="transmembrane region" description="Helical" evidence="6">
    <location>
        <begin position="125"/>
        <end position="143"/>
    </location>
</feature>
<feature type="transmembrane region" description="Helical" evidence="6">
    <location>
        <begin position="246"/>
        <end position="263"/>
    </location>
</feature>
<evidence type="ECO:0000256" key="3">
    <source>
        <dbReference type="ARBA" id="ARBA00022692"/>
    </source>
</evidence>
<feature type="transmembrane region" description="Helical" evidence="6">
    <location>
        <begin position="269"/>
        <end position="286"/>
    </location>
</feature>
<dbReference type="AlphaFoldDB" id="A0A9X3F9X5"/>
<feature type="transmembrane region" description="Helical" evidence="6">
    <location>
        <begin position="69"/>
        <end position="87"/>
    </location>
</feature>
<keyword evidence="4 6" id="KW-1133">Transmembrane helix</keyword>
<evidence type="ECO:0000313" key="8">
    <source>
        <dbReference type="EMBL" id="MCY1722557.1"/>
    </source>
</evidence>
<evidence type="ECO:0000256" key="1">
    <source>
        <dbReference type="ARBA" id="ARBA00004651"/>
    </source>
</evidence>
<evidence type="ECO:0000256" key="4">
    <source>
        <dbReference type="ARBA" id="ARBA00022989"/>
    </source>
</evidence>
<evidence type="ECO:0000256" key="5">
    <source>
        <dbReference type="ARBA" id="ARBA00023136"/>
    </source>
</evidence>
<dbReference type="InterPro" id="IPR000620">
    <property type="entry name" value="EamA_dom"/>
</dbReference>
<keyword evidence="5 6" id="KW-0472">Membrane</keyword>
<evidence type="ECO:0000313" key="9">
    <source>
        <dbReference type="Proteomes" id="UP001145087"/>
    </source>
</evidence>
<keyword evidence="2" id="KW-1003">Cell membrane</keyword>
<dbReference type="PANTHER" id="PTHR42920">
    <property type="entry name" value="OS03G0707200 PROTEIN-RELATED"/>
    <property type="match status" value="1"/>
</dbReference>
<dbReference type="Pfam" id="PF00892">
    <property type="entry name" value="EamA"/>
    <property type="match status" value="2"/>
</dbReference>
<gene>
    <name evidence="8" type="ORF">OU798_19565</name>
</gene>
<feature type="transmembrane region" description="Helical" evidence="6">
    <location>
        <begin position="99"/>
        <end position="118"/>
    </location>
</feature>
<feature type="transmembrane region" description="Helical" evidence="6">
    <location>
        <begin position="37"/>
        <end position="57"/>
    </location>
</feature>
<dbReference type="InterPro" id="IPR051258">
    <property type="entry name" value="Diverse_Substrate_Transporter"/>
</dbReference>
<evidence type="ECO:0000256" key="6">
    <source>
        <dbReference type="SAM" id="Phobius"/>
    </source>
</evidence>
<evidence type="ECO:0000256" key="2">
    <source>
        <dbReference type="ARBA" id="ARBA00022475"/>
    </source>
</evidence>
<protein>
    <submittedName>
        <fullName evidence="8">DMT family transporter</fullName>
    </submittedName>
</protein>
<comment type="subcellular location">
    <subcellularLocation>
        <location evidence="1">Cell membrane</location>
        <topology evidence="1">Multi-pass membrane protein</topology>
    </subcellularLocation>
</comment>
<evidence type="ECO:0000259" key="7">
    <source>
        <dbReference type="Pfam" id="PF00892"/>
    </source>
</evidence>
<comment type="caution">
    <text evidence="8">The sequence shown here is derived from an EMBL/GenBank/DDBJ whole genome shotgun (WGS) entry which is preliminary data.</text>
</comment>
<keyword evidence="9" id="KW-1185">Reference proteome</keyword>
<feature type="transmembrane region" description="Helical" evidence="6">
    <location>
        <begin position="7"/>
        <end position="25"/>
    </location>
</feature>
<dbReference type="EMBL" id="JAPOHD010000060">
    <property type="protein sequence ID" value="MCY1722557.1"/>
    <property type="molecule type" value="Genomic_DNA"/>
</dbReference>
<feature type="transmembrane region" description="Helical" evidence="6">
    <location>
        <begin position="155"/>
        <end position="174"/>
    </location>
</feature>
<proteinExistence type="predicted"/>
<sequence length="293" mass="33379">MSRNFKTYLYAGLAVLFWSTVATSFKLALREYDYIQLIFYVSAVTVLLLFMVLLFQRKTHLIFRQTKRHWLYSLLMGAFNPLLYYLVLFKAYSLLPAQVAQPLNMIWPITLALLSVPLLKQKISWVSFVALMVSFVGVFFISSQGGFEGFRNTNPLGVLLAVGSSVLWSLYWIFNVRDQREQVVKLFLNFAVGLIYLVPVVALFSSFRVSWGTGFGAVIYSGIFEVGITYVLWLKAMSLTSSTAKIGNLVFFAPFLSLVFIHLILKETIYVTTFIGLIFIVSGVLVQQLDRKR</sequence>
<feature type="domain" description="EamA" evidence="7">
    <location>
        <begin position="7"/>
        <end position="142"/>
    </location>
</feature>
<name>A0A9X3F9X5_9BACT</name>
<feature type="transmembrane region" description="Helical" evidence="6">
    <location>
        <begin position="213"/>
        <end position="234"/>
    </location>
</feature>
<dbReference type="RefSeq" id="WP_343334882.1">
    <property type="nucleotide sequence ID" value="NZ_JAPOHD010000060.1"/>
</dbReference>
<dbReference type="InterPro" id="IPR037185">
    <property type="entry name" value="EmrE-like"/>
</dbReference>
<feature type="transmembrane region" description="Helical" evidence="6">
    <location>
        <begin position="186"/>
        <end position="207"/>
    </location>
</feature>
<dbReference type="Proteomes" id="UP001145087">
    <property type="component" value="Unassembled WGS sequence"/>
</dbReference>
<dbReference type="SUPFAM" id="SSF103481">
    <property type="entry name" value="Multidrug resistance efflux transporter EmrE"/>
    <property type="match status" value="2"/>
</dbReference>
<accession>A0A9X3F9X5</accession>
<keyword evidence="3 6" id="KW-0812">Transmembrane</keyword>
<reference evidence="8" key="1">
    <citation type="submission" date="2022-11" db="EMBL/GenBank/DDBJ databases">
        <title>Marilongibacter aestuarii gen. nov., sp. nov., isolated from tidal flat sediment.</title>
        <authorList>
            <person name="Jiayan W."/>
        </authorList>
    </citation>
    <scope>NUCLEOTIDE SEQUENCE</scope>
    <source>
        <strain evidence="8">Z1-6</strain>
    </source>
</reference>